<evidence type="ECO:0000313" key="9">
    <source>
        <dbReference type="Proteomes" id="UP001597214"/>
    </source>
</evidence>
<evidence type="ECO:0000256" key="6">
    <source>
        <dbReference type="ARBA" id="ARBA00023239"/>
    </source>
</evidence>
<feature type="active site" description="Proton acceptor" evidence="7">
    <location>
        <position position="23"/>
    </location>
</feature>
<evidence type="ECO:0000256" key="4">
    <source>
        <dbReference type="ARBA" id="ARBA00011193"/>
    </source>
</evidence>
<dbReference type="GO" id="GO:0003855">
    <property type="term" value="F:3-dehydroquinate dehydratase activity"/>
    <property type="evidence" value="ECO:0007669"/>
    <property type="project" value="UniProtKB-EC"/>
</dbReference>
<dbReference type="PANTHER" id="PTHR21272">
    <property type="entry name" value="CATABOLIC 3-DEHYDROQUINASE"/>
    <property type="match status" value="1"/>
</dbReference>
<keyword evidence="9" id="KW-1185">Reference proteome</keyword>
<keyword evidence="7" id="KW-0057">Aromatic amino acid biosynthesis</keyword>
<dbReference type="Pfam" id="PF01220">
    <property type="entry name" value="DHquinase_II"/>
    <property type="match status" value="1"/>
</dbReference>
<dbReference type="HAMAP" id="MF_00169">
    <property type="entry name" value="AroQ"/>
    <property type="match status" value="1"/>
</dbReference>
<dbReference type="EC" id="4.2.1.10" evidence="5 7"/>
<comment type="caution">
    <text evidence="8">The sequence shown here is derived from an EMBL/GenBank/DDBJ whole genome shotgun (WGS) entry which is preliminary data.</text>
</comment>
<dbReference type="PIRSF" id="PIRSF001399">
    <property type="entry name" value="DHquinase_II"/>
    <property type="match status" value="1"/>
</dbReference>
<dbReference type="NCBIfam" id="NF003806">
    <property type="entry name" value="PRK05395.1-3"/>
    <property type="match status" value="1"/>
</dbReference>
<evidence type="ECO:0000256" key="1">
    <source>
        <dbReference type="ARBA" id="ARBA00001864"/>
    </source>
</evidence>
<dbReference type="CDD" id="cd00466">
    <property type="entry name" value="DHQase_II"/>
    <property type="match status" value="1"/>
</dbReference>
<dbReference type="SUPFAM" id="SSF52304">
    <property type="entry name" value="Type II 3-dehydroquinate dehydratase"/>
    <property type="match status" value="1"/>
</dbReference>
<dbReference type="PANTHER" id="PTHR21272:SF3">
    <property type="entry name" value="CATABOLIC 3-DEHYDROQUINASE"/>
    <property type="match status" value="1"/>
</dbReference>
<evidence type="ECO:0000313" key="8">
    <source>
        <dbReference type="EMBL" id="MFD1736423.1"/>
    </source>
</evidence>
<evidence type="ECO:0000256" key="5">
    <source>
        <dbReference type="ARBA" id="ARBA00012060"/>
    </source>
</evidence>
<dbReference type="Gene3D" id="3.40.50.9100">
    <property type="entry name" value="Dehydroquinase, class II"/>
    <property type="match status" value="1"/>
</dbReference>
<dbReference type="Proteomes" id="UP001597214">
    <property type="component" value="Unassembled WGS sequence"/>
</dbReference>
<comment type="catalytic activity">
    <reaction evidence="1 7">
        <text>3-dehydroquinate = 3-dehydroshikimate + H2O</text>
        <dbReference type="Rhea" id="RHEA:21096"/>
        <dbReference type="ChEBI" id="CHEBI:15377"/>
        <dbReference type="ChEBI" id="CHEBI:16630"/>
        <dbReference type="ChEBI" id="CHEBI:32364"/>
        <dbReference type="EC" id="4.2.1.10"/>
    </reaction>
</comment>
<feature type="site" description="Transition state stabilizer" evidence="7">
    <location>
        <position position="18"/>
    </location>
</feature>
<dbReference type="NCBIfam" id="TIGR01088">
    <property type="entry name" value="aroQ"/>
    <property type="match status" value="1"/>
</dbReference>
<protein>
    <recommendedName>
        <fullName evidence="5 7">3-dehydroquinate dehydratase</fullName>
        <shortName evidence="7">3-dehydroquinase</shortName>
        <ecNumber evidence="5 7">4.2.1.10</ecNumber>
    </recommendedName>
    <alternativeName>
        <fullName evidence="7">Type II DHQase</fullName>
    </alternativeName>
</protein>
<dbReference type="InterPro" id="IPR036441">
    <property type="entry name" value="DHquinase_II_sf"/>
</dbReference>
<name>A0ABW4LQU6_9BACI</name>
<feature type="binding site" evidence="7">
    <location>
        <begin position="101"/>
        <end position="102"/>
    </location>
    <ligand>
        <name>substrate</name>
    </ligand>
</feature>
<feature type="binding site" evidence="7">
    <location>
        <position position="87"/>
    </location>
    <ligand>
        <name>substrate</name>
    </ligand>
</feature>
<feature type="binding site" evidence="7">
    <location>
        <position position="74"/>
    </location>
    <ligand>
        <name>substrate</name>
    </ligand>
</feature>
<comment type="pathway">
    <text evidence="2 7">Metabolic intermediate biosynthesis; chorismate biosynthesis; chorismate from D-erythrose 4-phosphate and phosphoenolpyruvate: step 3/7.</text>
</comment>
<comment type="function">
    <text evidence="7">Catalyzes a trans-dehydration via an enolate intermediate.</text>
</comment>
<comment type="similarity">
    <text evidence="3 7">Belongs to the type-II 3-dehydroquinase family.</text>
</comment>
<evidence type="ECO:0000256" key="7">
    <source>
        <dbReference type="HAMAP-Rule" id="MF_00169"/>
    </source>
</evidence>
<evidence type="ECO:0000256" key="2">
    <source>
        <dbReference type="ARBA" id="ARBA00004902"/>
    </source>
</evidence>
<gene>
    <name evidence="7 8" type="primary">aroQ</name>
    <name evidence="8" type="ORF">ACFSCX_07585</name>
</gene>
<evidence type="ECO:0000256" key="3">
    <source>
        <dbReference type="ARBA" id="ARBA00011037"/>
    </source>
</evidence>
<dbReference type="InterPro" id="IPR018509">
    <property type="entry name" value="DHquinase_II_CS"/>
</dbReference>
<dbReference type="NCBIfam" id="NF003807">
    <property type="entry name" value="PRK05395.1-4"/>
    <property type="match status" value="1"/>
</dbReference>
<accession>A0ABW4LQU6</accession>
<sequence>MKRILLLNGPNLNRLGLREPDIYGQITLIELESSLGDFAKDYGLELTCYQSNHEGNIIDKIHEADSNVDGIIINPGAFTHYSYAIRDAIASISKPVIEIHISNIHAREEFRHTSVIAPVTIGQIVGLGLNGYKLAIIALRDFFGEDERL</sequence>
<dbReference type="InterPro" id="IPR001874">
    <property type="entry name" value="DHquinase_II"/>
</dbReference>
<feature type="binding site" evidence="7">
    <location>
        <position position="80"/>
    </location>
    <ligand>
        <name>substrate</name>
    </ligand>
</feature>
<keyword evidence="6 7" id="KW-0456">Lyase</keyword>
<dbReference type="EMBL" id="JBHUEM010000007">
    <property type="protein sequence ID" value="MFD1736423.1"/>
    <property type="molecule type" value="Genomic_DNA"/>
</dbReference>
<organism evidence="8 9">
    <name type="scientific">Bacillus salitolerans</name>
    <dbReference type="NCBI Taxonomy" id="1437434"/>
    <lineage>
        <taxon>Bacteria</taxon>
        <taxon>Bacillati</taxon>
        <taxon>Bacillota</taxon>
        <taxon>Bacilli</taxon>
        <taxon>Bacillales</taxon>
        <taxon>Bacillaceae</taxon>
        <taxon>Bacillus</taxon>
    </lineage>
</organism>
<dbReference type="RefSeq" id="WP_377927572.1">
    <property type="nucleotide sequence ID" value="NZ_JBHUEM010000007.1"/>
</dbReference>
<dbReference type="PROSITE" id="PS01029">
    <property type="entry name" value="DEHYDROQUINASE_II"/>
    <property type="match status" value="1"/>
</dbReference>
<dbReference type="NCBIfam" id="NF003805">
    <property type="entry name" value="PRK05395.1-2"/>
    <property type="match status" value="1"/>
</dbReference>
<proteinExistence type="inferred from homology"/>
<comment type="subunit">
    <text evidence="4 7">Homododecamer.</text>
</comment>
<feature type="binding site" evidence="7">
    <location>
        <position position="111"/>
    </location>
    <ligand>
        <name>substrate</name>
    </ligand>
</feature>
<feature type="active site" description="Proton donor" evidence="7">
    <location>
        <position position="100"/>
    </location>
</feature>
<keyword evidence="7" id="KW-0028">Amino-acid biosynthesis</keyword>
<reference evidence="9" key="1">
    <citation type="journal article" date="2019" name="Int. J. Syst. Evol. Microbiol.">
        <title>The Global Catalogue of Microorganisms (GCM) 10K type strain sequencing project: providing services to taxonomists for standard genome sequencing and annotation.</title>
        <authorList>
            <consortium name="The Broad Institute Genomics Platform"/>
            <consortium name="The Broad Institute Genome Sequencing Center for Infectious Disease"/>
            <person name="Wu L."/>
            <person name="Ma J."/>
        </authorList>
    </citation>
    <scope>NUCLEOTIDE SEQUENCE [LARGE SCALE GENOMIC DNA]</scope>
    <source>
        <strain evidence="9">CCUG 49339</strain>
    </source>
</reference>